<protein>
    <recommendedName>
        <fullName evidence="6">AAA+ ATPase domain-containing protein</fullName>
    </recommendedName>
</protein>
<reference evidence="7" key="1">
    <citation type="submission" date="2021-01" db="UniProtKB">
        <authorList>
            <consortium name="EnsemblMetazoa"/>
        </authorList>
    </citation>
    <scope>IDENTIFICATION</scope>
</reference>
<proteinExistence type="predicted"/>
<keyword evidence="4" id="KW-0175">Coiled coil</keyword>
<feature type="domain" description="AAA+ ATPase" evidence="6">
    <location>
        <begin position="755"/>
        <end position="1026"/>
    </location>
</feature>
<dbReference type="Proteomes" id="UP000594262">
    <property type="component" value="Unplaced"/>
</dbReference>
<dbReference type="PANTHER" id="PTHR23359">
    <property type="entry name" value="NUCLEOTIDE KINASE"/>
    <property type="match status" value="1"/>
</dbReference>
<feature type="compositionally biased region" description="Basic and acidic residues" evidence="5">
    <location>
        <begin position="841"/>
        <end position="857"/>
    </location>
</feature>
<evidence type="ECO:0000256" key="5">
    <source>
        <dbReference type="SAM" id="MobiDB-lite"/>
    </source>
</evidence>
<dbReference type="GeneID" id="136810415"/>
<dbReference type="CDD" id="cd01428">
    <property type="entry name" value="ADK"/>
    <property type="match status" value="1"/>
</dbReference>
<dbReference type="InterPro" id="IPR003593">
    <property type="entry name" value="AAA+_ATPase"/>
</dbReference>
<keyword evidence="3" id="KW-0418">Kinase</keyword>
<dbReference type="GO" id="GO:0006139">
    <property type="term" value="P:nucleobase-containing compound metabolic process"/>
    <property type="evidence" value="ECO:0007669"/>
    <property type="project" value="InterPro"/>
</dbReference>
<feature type="region of interest" description="Disordered" evidence="5">
    <location>
        <begin position="840"/>
        <end position="922"/>
    </location>
</feature>
<feature type="coiled-coil region" evidence="4">
    <location>
        <begin position="1030"/>
        <end position="1057"/>
    </location>
</feature>
<accession>A0A7M5TZ26</accession>
<feature type="domain" description="AAA+ ATPase" evidence="6">
    <location>
        <begin position="27"/>
        <end position="179"/>
    </location>
</feature>
<feature type="compositionally biased region" description="Acidic residues" evidence="5">
    <location>
        <begin position="858"/>
        <end position="867"/>
    </location>
</feature>
<dbReference type="GO" id="GO:0019205">
    <property type="term" value="F:nucleobase-containing compound kinase activity"/>
    <property type="evidence" value="ECO:0007669"/>
    <property type="project" value="InterPro"/>
</dbReference>
<evidence type="ECO:0000313" key="8">
    <source>
        <dbReference type="Proteomes" id="UP000594262"/>
    </source>
</evidence>
<evidence type="ECO:0000256" key="1">
    <source>
        <dbReference type="ARBA" id="ARBA00022679"/>
    </source>
</evidence>
<feature type="region of interest" description="Disordered" evidence="5">
    <location>
        <begin position="677"/>
        <end position="696"/>
    </location>
</feature>
<dbReference type="EnsemblMetazoa" id="CLYHEMT004004.1">
    <property type="protein sequence ID" value="CLYHEMP004004.1"/>
    <property type="gene ID" value="CLYHEMG004004"/>
</dbReference>
<dbReference type="SMART" id="SM00382">
    <property type="entry name" value="AAA"/>
    <property type="match status" value="3"/>
</dbReference>
<dbReference type="GO" id="GO:0005524">
    <property type="term" value="F:ATP binding"/>
    <property type="evidence" value="ECO:0007669"/>
    <property type="project" value="InterPro"/>
</dbReference>
<feature type="domain" description="AAA+ ATPase" evidence="6">
    <location>
        <begin position="1261"/>
        <end position="1420"/>
    </location>
</feature>
<dbReference type="InterPro" id="IPR027417">
    <property type="entry name" value="P-loop_NTPase"/>
</dbReference>
<sequence length="1759" mass="202721">MTIFQTKKYENDAYSEDESERRYLMAKPTCFVIFGKPGSGKTTLAKYFAKFWKCVHVTVTTAIERSIQNKTPNGIKAEELLTKGEELTEEVILDVLSEMLVCEEVQHHGYVLEGFPLLIQDSISVQKQMKFLSSLQLSPDYIINLKLRDVDACNRLKGHKYDPITNKLYDKQFYDIDGDRIVPQLRGLMDYEDLMGDEEEGEGEGDGEDDDVDSLEDDIEDFNFDNGVVEDFEGDPDYKKHVVERLVTRTEEFPENVVASVGDFRKYILPKVEDYIDVQDQKKVLELDAALPAKTVFTNLRTRLDTNLLQPVVTPIRLQGSEEQEEITEDTDVEDMLRTLAASEMIAPGFRWRRSRWGQLCPVSLANGSVTIGKPEFSVSFMDKLFLMATEESMENFIENPRKYIRPPQPAPPCKLFVLGQSLSGKTTLCNKLANRYRAQVINVGELATPDSEDIRLKKIENKKERILESIIAKVKATKGDEEEVDENTLEVQELLASESEVLTEEEMKLTIDDYVDCVERVFLKMYEGTDKGPSAGGWIIDGFPRTKEEYNLMVDRGIVPDDVFVFNDDSSENECLVERWNKKHRNGSPMEDMNEEDTEKKKAFEASIQNFERDWVALASSFKKGSVDITMLSCQDEEAKAFNDTTKKMEASYQYRGWEYTGMDQDEEEEDFAAIDEDEDDEGDEDPNKQKPFGETAHYCPVMLKERNVLWPGAADTAVKYREKVYFLSSPEVQERFLEDPKSFLPDDRPVKPPPIRLILLGPKGSGKTLHGRLLAKKFGLMHISFKDRLQELLLPKLQKKIGPDFEFEEDQDEDDEEYKIMIEALEKQASEGLAAAEAMLKEDSEEELKKKKSNNENDDDDELVTVEESSSSKEDSTMEITMVVPDLKQEPPPSDSNSNSTTDVAEPSEETLQPEDSQAGIVELTEFEENIKNYVMEEEMLMQETLDEILPHWWNKEPFKSTGFILEGFPRNAEEAKYLAAEGFFPDGCIALTCEDKNIVDRLLPAALARWKARRERTLAKRERKYQAETKLREAERIRRKREKIKEREQRKKENYENFIAAGGEKEEYEEEDEDEDFDLDEIIEMEIIEDLGEIEDDDMDDESEEEAIERIKDELSEKFEGEVSQIEGVAEALEELLIPRLDVDSSRKIHITQYTIMQMLKPQVEFRDALFDRCQPINMSLAKKLLNAGYKKPSRFGRWDPVKLFDGDVLPPYFSRDNPCHPVVYRQYIYFLSHEENKERFIQSPQKFLQQASPKPLVPIKVAIIGPPKSGKTTLAKRLEKECGIVRLSIGEALRNVMSTHAHTKLVKQIEEYLLNGFPLPDELAIEALQLYLMDPVCHTRGFVLDGFPVTSKQMELLHTRSIIPYKVIYLDTTDEEIMRRGAVDRKSPSKTLTLHDSHTILAIKVACYRREEKAILEFYRESYKNLVSLDAEKSKWWLFNRVTKEMQEAVANIQTYIQRVSGGRAACIHYMCITPSKLQKLLGEFGEYCPVSLAEDLELHDCSSQPTHELVAEYRGKYYRFPDSDKMKRFLKCPSKYVMPLAPHPLPVEEDLPKKKTAAYLKKIFPQEIELKGYCPVTYFEGNFRYECILPGEQAYLVEYKKRAYCFLNEQCQTKFLRSPERYYNLTLPKKLPPKKDLMPVSQLPMLGYLEQTVASAVIKSVTSVGCAKPKFPFLSAKRSALLYLAFHLKANNPKASEYVRKKYKRKLAEFENNCELIAYLSKFMKARYLEPEDRPIDFDHKLQSFTSMRFSGVV</sequence>
<keyword evidence="8" id="KW-1185">Reference proteome</keyword>
<name>A0A7M5TZ26_9CNID</name>
<evidence type="ECO:0000256" key="3">
    <source>
        <dbReference type="ARBA" id="ARBA00022777"/>
    </source>
</evidence>
<dbReference type="PRINTS" id="PR00094">
    <property type="entry name" value="ADENYLTKNASE"/>
</dbReference>
<evidence type="ECO:0000313" key="7">
    <source>
        <dbReference type="EnsemblMetazoa" id="CLYHEMP004004.1"/>
    </source>
</evidence>
<dbReference type="Pfam" id="PF00406">
    <property type="entry name" value="ADK"/>
    <property type="match status" value="3"/>
</dbReference>
<evidence type="ECO:0000256" key="2">
    <source>
        <dbReference type="ARBA" id="ARBA00022741"/>
    </source>
</evidence>
<dbReference type="OrthoDB" id="439792at2759"/>
<dbReference type="RefSeq" id="XP_066923082.1">
    <property type="nucleotide sequence ID" value="XM_067066981.1"/>
</dbReference>
<feature type="compositionally biased region" description="Acidic residues" evidence="5">
    <location>
        <begin position="677"/>
        <end position="686"/>
    </location>
</feature>
<keyword evidence="1" id="KW-0808">Transferase</keyword>
<evidence type="ECO:0000256" key="4">
    <source>
        <dbReference type="SAM" id="Coils"/>
    </source>
</evidence>
<dbReference type="Gene3D" id="3.40.50.300">
    <property type="entry name" value="P-loop containing nucleotide triphosphate hydrolases"/>
    <property type="match status" value="5"/>
</dbReference>
<organism evidence="7 8">
    <name type="scientific">Clytia hemisphaerica</name>
    <dbReference type="NCBI Taxonomy" id="252671"/>
    <lineage>
        <taxon>Eukaryota</taxon>
        <taxon>Metazoa</taxon>
        <taxon>Cnidaria</taxon>
        <taxon>Hydrozoa</taxon>
        <taxon>Hydroidolina</taxon>
        <taxon>Leptothecata</taxon>
        <taxon>Obeliida</taxon>
        <taxon>Clytiidae</taxon>
        <taxon>Clytia</taxon>
    </lineage>
</organism>
<dbReference type="SUPFAM" id="SSF52540">
    <property type="entry name" value="P-loop containing nucleoside triphosphate hydrolases"/>
    <property type="match status" value="4"/>
</dbReference>
<dbReference type="InterPro" id="IPR000850">
    <property type="entry name" value="Adenylat/UMP-CMP_kin"/>
</dbReference>
<keyword evidence="2" id="KW-0547">Nucleotide-binding</keyword>
<evidence type="ECO:0000259" key="6">
    <source>
        <dbReference type="SMART" id="SM00382"/>
    </source>
</evidence>